<proteinExistence type="predicted"/>
<reference evidence="1 2" key="1">
    <citation type="submission" date="2013-07" db="EMBL/GenBank/DDBJ databases">
        <authorList>
            <person name="Weinstock G."/>
            <person name="Sodergren E."/>
            <person name="Wylie T."/>
            <person name="Fulton L."/>
            <person name="Fulton R."/>
            <person name="Fronick C."/>
            <person name="O'Laughlin M."/>
            <person name="Godfrey J."/>
            <person name="Miner T."/>
            <person name="Herter B."/>
            <person name="Appelbaum E."/>
            <person name="Cordes M."/>
            <person name="Lek S."/>
            <person name="Wollam A."/>
            <person name="Pepin K.H."/>
            <person name="Palsikar V.B."/>
            <person name="Mitreva M."/>
            <person name="Wilson R.K."/>
        </authorList>
    </citation>
    <scope>NUCLEOTIDE SEQUENCE [LARGE SCALE GENOMIC DNA]</scope>
    <source>
        <strain evidence="1 2">ATCC 27760</strain>
    </source>
</reference>
<accession>U2LQR0</accession>
<evidence type="ECO:0008006" key="3">
    <source>
        <dbReference type="Google" id="ProtNLM"/>
    </source>
</evidence>
<evidence type="ECO:0000313" key="1">
    <source>
        <dbReference type="EMBL" id="ERJ91819.1"/>
    </source>
</evidence>
<name>U2LQR0_9FIRM</name>
<dbReference type="PATRIC" id="fig|411473.3.peg.2113"/>
<dbReference type="Proteomes" id="UP000016662">
    <property type="component" value="Unassembled WGS sequence"/>
</dbReference>
<dbReference type="AlphaFoldDB" id="U2LQR0"/>
<organism evidence="1 2">
    <name type="scientific">Ruminococcus callidus ATCC 27760</name>
    <dbReference type="NCBI Taxonomy" id="411473"/>
    <lineage>
        <taxon>Bacteria</taxon>
        <taxon>Bacillati</taxon>
        <taxon>Bacillota</taxon>
        <taxon>Clostridia</taxon>
        <taxon>Eubacteriales</taxon>
        <taxon>Oscillospiraceae</taxon>
        <taxon>Ruminococcus</taxon>
    </lineage>
</organism>
<comment type="caution">
    <text evidence="1">The sequence shown here is derived from an EMBL/GenBank/DDBJ whole genome shotgun (WGS) entry which is preliminary data.</text>
</comment>
<sequence length="113" mass="12655">MLQFVNRYNEKGDKTMRKIKSTYVKLAATLLAIPMLFTGCTASCSRELTDMKSDFCGGLNRTIIVYTADGKVIASYSGKIDIDINSGGYVKFDLDGKRYIYYNCFVESIADID</sequence>
<keyword evidence="2" id="KW-1185">Reference proteome</keyword>
<dbReference type="HOGENOM" id="CLU_2131702_0_0_9"/>
<evidence type="ECO:0000313" key="2">
    <source>
        <dbReference type="Proteomes" id="UP000016662"/>
    </source>
</evidence>
<dbReference type="EMBL" id="AWVF01000300">
    <property type="protein sequence ID" value="ERJ91819.1"/>
    <property type="molecule type" value="Genomic_DNA"/>
</dbReference>
<gene>
    <name evidence="1" type="ORF">RUMCAL_02530</name>
</gene>
<protein>
    <recommendedName>
        <fullName evidence="3">DUF5052 domain-containing protein</fullName>
    </recommendedName>
</protein>